<feature type="transmembrane region" description="Helical" evidence="1">
    <location>
        <begin position="77"/>
        <end position="102"/>
    </location>
</feature>
<keyword evidence="1" id="KW-1133">Transmembrane helix</keyword>
<organism evidence="3 4">
    <name type="scientific">Chitinophaga cymbidii</name>
    <dbReference type="NCBI Taxonomy" id="1096750"/>
    <lineage>
        <taxon>Bacteria</taxon>
        <taxon>Pseudomonadati</taxon>
        <taxon>Bacteroidota</taxon>
        <taxon>Chitinophagia</taxon>
        <taxon>Chitinophagales</taxon>
        <taxon>Chitinophagaceae</taxon>
        <taxon>Chitinophaga</taxon>
    </lineage>
</organism>
<feature type="transmembrane region" description="Helical" evidence="1">
    <location>
        <begin position="156"/>
        <end position="172"/>
    </location>
</feature>
<feature type="transmembrane region" description="Helical" evidence="1">
    <location>
        <begin position="7"/>
        <end position="24"/>
    </location>
</feature>
<feature type="domain" description="EamA" evidence="2">
    <location>
        <begin position="6"/>
        <end position="149"/>
    </location>
</feature>
<feature type="transmembrane region" description="Helical" evidence="1">
    <location>
        <begin position="182"/>
        <end position="200"/>
    </location>
</feature>
<keyword evidence="1" id="KW-0812">Transmembrane</keyword>
<dbReference type="PANTHER" id="PTHR22911">
    <property type="entry name" value="ACYL-MALONYL CONDENSING ENZYME-RELATED"/>
    <property type="match status" value="1"/>
</dbReference>
<feature type="transmembrane region" description="Helical" evidence="1">
    <location>
        <begin position="212"/>
        <end position="234"/>
    </location>
</feature>
<feature type="transmembrane region" description="Helical" evidence="1">
    <location>
        <begin position="269"/>
        <end position="286"/>
    </location>
</feature>
<reference evidence="3 4" key="1">
    <citation type="submission" date="2019-07" db="EMBL/GenBank/DDBJ databases">
        <title>Whole genome shotgun sequence of Chitinophaga cymbidii NBRC 109752.</title>
        <authorList>
            <person name="Hosoyama A."/>
            <person name="Uohara A."/>
            <person name="Ohji S."/>
            <person name="Ichikawa N."/>
        </authorList>
    </citation>
    <scope>NUCLEOTIDE SEQUENCE [LARGE SCALE GENOMIC DNA]</scope>
    <source>
        <strain evidence="3 4">NBRC 109752</strain>
    </source>
</reference>
<evidence type="ECO:0000313" key="3">
    <source>
        <dbReference type="EMBL" id="GEP94733.1"/>
    </source>
</evidence>
<evidence type="ECO:0000313" key="4">
    <source>
        <dbReference type="Proteomes" id="UP000321436"/>
    </source>
</evidence>
<keyword evidence="4" id="KW-1185">Reference proteome</keyword>
<dbReference type="GO" id="GO:0016020">
    <property type="term" value="C:membrane"/>
    <property type="evidence" value="ECO:0007669"/>
    <property type="project" value="InterPro"/>
</dbReference>
<name>A0A512RG97_9BACT</name>
<feature type="transmembrane region" description="Helical" evidence="1">
    <location>
        <begin position="246"/>
        <end position="263"/>
    </location>
</feature>
<feature type="transmembrane region" description="Helical" evidence="1">
    <location>
        <begin position="108"/>
        <end position="126"/>
    </location>
</feature>
<evidence type="ECO:0000259" key="2">
    <source>
        <dbReference type="Pfam" id="PF00892"/>
    </source>
</evidence>
<dbReference type="InterPro" id="IPR000620">
    <property type="entry name" value="EamA_dom"/>
</dbReference>
<keyword evidence="1" id="KW-0472">Membrane</keyword>
<evidence type="ECO:0000256" key="1">
    <source>
        <dbReference type="SAM" id="Phobius"/>
    </source>
</evidence>
<dbReference type="Pfam" id="PF00892">
    <property type="entry name" value="EamA"/>
    <property type="match status" value="2"/>
</dbReference>
<dbReference type="OrthoDB" id="369870at2"/>
<dbReference type="Proteomes" id="UP000321436">
    <property type="component" value="Unassembled WGS sequence"/>
</dbReference>
<feature type="transmembrane region" description="Helical" evidence="1">
    <location>
        <begin position="133"/>
        <end position="150"/>
    </location>
</feature>
<feature type="domain" description="EamA" evidence="2">
    <location>
        <begin position="157"/>
        <end position="285"/>
    </location>
</feature>
<protein>
    <submittedName>
        <fullName evidence="3">Permease</fullName>
    </submittedName>
</protein>
<dbReference type="EMBL" id="BKAU01000001">
    <property type="protein sequence ID" value="GEP94733.1"/>
    <property type="molecule type" value="Genomic_DNA"/>
</dbReference>
<dbReference type="Gene3D" id="1.10.3730.20">
    <property type="match status" value="1"/>
</dbReference>
<accession>A0A512RG97</accession>
<proteinExistence type="predicted"/>
<feature type="transmembrane region" description="Helical" evidence="1">
    <location>
        <begin position="36"/>
        <end position="56"/>
    </location>
</feature>
<gene>
    <name evidence="3" type="primary">yojE</name>
    <name evidence="3" type="ORF">CCY01nite_09930</name>
</gene>
<dbReference type="AlphaFoldDB" id="A0A512RG97"/>
<dbReference type="SUPFAM" id="SSF103481">
    <property type="entry name" value="Multidrug resistance efflux transporter EmrE"/>
    <property type="match status" value="2"/>
</dbReference>
<dbReference type="InterPro" id="IPR037185">
    <property type="entry name" value="EmrE-like"/>
</dbReference>
<sequence length="299" mass="33890">MKPAKYYLAAITAFAIWGFFSFVLKPLQHYPSLDILFFRVFSCSALMLVISFLFRRKTLRHNNSTFRAMPPAQRKKIILSIVAGGIFLTGNWFFFIFVLNHISIQASSLAYLVCPVLTTVLAFFFLHEKLSRWQWLAVGISAFSCLLLSFGHLMDLVYSLLIALSYALYLVIQPKNSGLDKFLLLTLQITCSALLLLPFYPFYHGPVPTEIIFYLLIAVISILFTIVPLFLNLFALQGLNSSTVGILLYINPLISFAVALAWFHEKVTAVQWIAYSLILLSVIIFNERSIFSRKTAAGK</sequence>
<comment type="caution">
    <text evidence="3">The sequence shown here is derived from an EMBL/GenBank/DDBJ whole genome shotgun (WGS) entry which is preliminary data.</text>
</comment>
<dbReference type="PANTHER" id="PTHR22911:SF137">
    <property type="entry name" value="SOLUTE CARRIER FAMILY 35 MEMBER G2-RELATED"/>
    <property type="match status" value="1"/>
</dbReference>